<dbReference type="PROSITE" id="PS00798">
    <property type="entry name" value="ALDOKETO_REDUCTASE_1"/>
    <property type="match status" value="1"/>
</dbReference>
<keyword evidence="2" id="KW-0560">Oxidoreductase</keyword>
<feature type="site" description="Lowers pKa of active site Tyr" evidence="5">
    <location>
        <position position="81"/>
    </location>
</feature>
<dbReference type="RefSeq" id="WP_092093006.1">
    <property type="nucleotide sequence ID" value="NZ_FOQE01000027.1"/>
</dbReference>
<dbReference type="InterPro" id="IPR018170">
    <property type="entry name" value="Aldo/ket_reductase_CS"/>
</dbReference>
<feature type="active site" description="Proton donor" evidence="3">
    <location>
        <position position="53"/>
    </location>
</feature>
<dbReference type="PANTHER" id="PTHR43827">
    <property type="entry name" value="2,5-DIKETO-D-GLUCONIC ACID REDUCTASE"/>
    <property type="match status" value="1"/>
</dbReference>
<keyword evidence="8" id="KW-1185">Reference proteome</keyword>
<evidence type="ECO:0000256" key="3">
    <source>
        <dbReference type="PIRSR" id="PIRSR000097-1"/>
    </source>
</evidence>
<feature type="domain" description="NADP-dependent oxidoreductase" evidence="6">
    <location>
        <begin position="20"/>
        <end position="266"/>
    </location>
</feature>
<organism evidence="7 8">
    <name type="scientific">Pisciglobus halotolerans</name>
    <dbReference type="NCBI Taxonomy" id="745365"/>
    <lineage>
        <taxon>Bacteria</taxon>
        <taxon>Bacillati</taxon>
        <taxon>Bacillota</taxon>
        <taxon>Bacilli</taxon>
        <taxon>Lactobacillales</taxon>
        <taxon>Carnobacteriaceae</taxon>
    </lineage>
</organism>
<dbReference type="AlphaFoldDB" id="A0A1I3D2U9"/>
<protein>
    <submittedName>
        <fullName evidence="7">Aldo/keto reductase</fullName>
    </submittedName>
</protein>
<dbReference type="InterPro" id="IPR023210">
    <property type="entry name" value="NADP_OxRdtase_dom"/>
</dbReference>
<dbReference type="PIRSF" id="PIRSF000097">
    <property type="entry name" value="AKR"/>
    <property type="match status" value="1"/>
</dbReference>
<reference evidence="7 8" key="1">
    <citation type="submission" date="2016-10" db="EMBL/GenBank/DDBJ databases">
        <authorList>
            <person name="de Groot N.N."/>
        </authorList>
    </citation>
    <scope>NUCLEOTIDE SEQUENCE [LARGE SCALE GENOMIC DNA]</scope>
    <source>
        <strain evidence="7 8">DSM 27630</strain>
    </source>
</reference>
<evidence type="ECO:0000313" key="7">
    <source>
        <dbReference type="EMBL" id="SFH81035.1"/>
    </source>
</evidence>
<name>A0A1I3D2U9_9LACT</name>
<dbReference type="GO" id="GO:0016616">
    <property type="term" value="F:oxidoreductase activity, acting on the CH-OH group of donors, NAD or NADP as acceptor"/>
    <property type="evidence" value="ECO:0007669"/>
    <property type="project" value="UniProtKB-ARBA"/>
</dbReference>
<evidence type="ECO:0000259" key="6">
    <source>
        <dbReference type="Pfam" id="PF00248"/>
    </source>
</evidence>
<feature type="binding site" evidence="4">
    <location>
        <position position="114"/>
    </location>
    <ligand>
        <name>substrate</name>
    </ligand>
</feature>
<comment type="similarity">
    <text evidence="1">Belongs to the aldo/keto reductase family.</text>
</comment>
<dbReference type="PROSITE" id="PS00062">
    <property type="entry name" value="ALDOKETO_REDUCTASE_2"/>
    <property type="match status" value="1"/>
</dbReference>
<evidence type="ECO:0000256" key="4">
    <source>
        <dbReference type="PIRSR" id="PIRSR000097-2"/>
    </source>
</evidence>
<dbReference type="SUPFAM" id="SSF51430">
    <property type="entry name" value="NAD(P)-linked oxidoreductase"/>
    <property type="match status" value="1"/>
</dbReference>
<evidence type="ECO:0000313" key="8">
    <source>
        <dbReference type="Proteomes" id="UP000198668"/>
    </source>
</evidence>
<accession>A0A1I3D2U9</accession>
<dbReference type="Gene3D" id="3.20.20.100">
    <property type="entry name" value="NADP-dependent oxidoreductase domain"/>
    <property type="match status" value="1"/>
</dbReference>
<dbReference type="InterPro" id="IPR036812">
    <property type="entry name" value="NAD(P)_OxRdtase_dom_sf"/>
</dbReference>
<evidence type="ECO:0000256" key="1">
    <source>
        <dbReference type="ARBA" id="ARBA00007905"/>
    </source>
</evidence>
<evidence type="ECO:0000256" key="5">
    <source>
        <dbReference type="PIRSR" id="PIRSR000097-3"/>
    </source>
</evidence>
<dbReference type="InterPro" id="IPR020471">
    <property type="entry name" value="AKR"/>
</dbReference>
<dbReference type="OrthoDB" id="191683at2"/>
<evidence type="ECO:0000256" key="2">
    <source>
        <dbReference type="ARBA" id="ARBA00023002"/>
    </source>
</evidence>
<dbReference type="PRINTS" id="PR00069">
    <property type="entry name" value="ALDKETRDTASE"/>
</dbReference>
<sequence length="302" mass="34065">MVESLMDRIPLNNGYTIPGLGIGTGGLTGKEAEDAVFYALTQGYRLVDTSPNYDNEEDVGRGINRAINAGIKRSDIFVSTKIEKDSMDFNKAIDSVNASLERLNVGYIDMVLIHQPATDDEVNLDAWRGLEDIYGSERVRIIGVSNFKRADLAPLLEEAKVRPAVNQYEMYPGDSDPATNDFCDNENIVSMAYSPLHKGKVLENRHVHSIAKKYDKTPSQIALRWHIQRNVVAIPRSSDKDHIRENADIFNFTLADEDMDTLNKLDIATGKRGHDAETYADQTRQRLNFRGQDNNAQNYRRR</sequence>
<gene>
    <name evidence="7" type="ORF">SAMN04489868_12724</name>
</gene>
<dbReference type="PANTHER" id="PTHR43827:SF8">
    <property type="entry name" value="ALDO_KETO REDUCTASE FAMILY PROTEIN"/>
    <property type="match status" value="1"/>
</dbReference>
<dbReference type="Pfam" id="PF00248">
    <property type="entry name" value="Aldo_ket_red"/>
    <property type="match status" value="1"/>
</dbReference>
<dbReference type="CDD" id="cd19071">
    <property type="entry name" value="AKR_AKR1-5-like"/>
    <property type="match status" value="1"/>
</dbReference>
<dbReference type="EMBL" id="FOQE01000027">
    <property type="protein sequence ID" value="SFH81035.1"/>
    <property type="molecule type" value="Genomic_DNA"/>
</dbReference>
<dbReference type="FunFam" id="3.20.20.100:FF:000002">
    <property type="entry name" value="2,5-diketo-D-gluconic acid reductase A"/>
    <property type="match status" value="1"/>
</dbReference>
<dbReference type="Proteomes" id="UP000198668">
    <property type="component" value="Unassembled WGS sequence"/>
</dbReference>
<proteinExistence type="inferred from homology"/>